<keyword evidence="2" id="KW-0732">Signal</keyword>
<keyword evidence="4" id="KW-1185">Reference proteome</keyword>
<reference evidence="3 4" key="1">
    <citation type="submission" date="2024-01" db="EMBL/GenBank/DDBJ databases">
        <title>The genomes of 5 underutilized Papilionoideae crops provide insights into root nodulation and disease resistanc.</title>
        <authorList>
            <person name="Yuan L."/>
        </authorList>
    </citation>
    <scope>NUCLEOTIDE SEQUENCE [LARGE SCALE GENOMIC DNA]</scope>
    <source>
        <strain evidence="3">ZHUSHIDOU_FW_LH</strain>
        <tissue evidence="3">Leaf</tissue>
    </source>
</reference>
<evidence type="ECO:0000313" key="3">
    <source>
        <dbReference type="EMBL" id="KAK7283464.1"/>
    </source>
</evidence>
<organism evidence="3 4">
    <name type="scientific">Crotalaria pallida</name>
    <name type="common">Smooth rattlebox</name>
    <name type="synonym">Crotalaria striata</name>
    <dbReference type="NCBI Taxonomy" id="3830"/>
    <lineage>
        <taxon>Eukaryota</taxon>
        <taxon>Viridiplantae</taxon>
        <taxon>Streptophyta</taxon>
        <taxon>Embryophyta</taxon>
        <taxon>Tracheophyta</taxon>
        <taxon>Spermatophyta</taxon>
        <taxon>Magnoliopsida</taxon>
        <taxon>eudicotyledons</taxon>
        <taxon>Gunneridae</taxon>
        <taxon>Pentapetalae</taxon>
        <taxon>rosids</taxon>
        <taxon>fabids</taxon>
        <taxon>Fabales</taxon>
        <taxon>Fabaceae</taxon>
        <taxon>Papilionoideae</taxon>
        <taxon>50 kb inversion clade</taxon>
        <taxon>genistoids sensu lato</taxon>
        <taxon>core genistoids</taxon>
        <taxon>Crotalarieae</taxon>
        <taxon>Crotalaria</taxon>
    </lineage>
</organism>
<evidence type="ECO:0000313" key="4">
    <source>
        <dbReference type="Proteomes" id="UP001372338"/>
    </source>
</evidence>
<proteinExistence type="predicted"/>
<name>A0AAN9IP23_CROPI</name>
<evidence type="ECO:0000256" key="1">
    <source>
        <dbReference type="SAM" id="Phobius"/>
    </source>
</evidence>
<comment type="caution">
    <text evidence="3">The sequence shown here is derived from an EMBL/GenBank/DDBJ whole genome shotgun (WGS) entry which is preliminary data.</text>
</comment>
<dbReference type="Proteomes" id="UP001372338">
    <property type="component" value="Unassembled WGS sequence"/>
</dbReference>
<gene>
    <name evidence="3" type="ORF">RIF29_13001</name>
</gene>
<protein>
    <recommendedName>
        <fullName evidence="5">Secreted protein</fullName>
    </recommendedName>
</protein>
<dbReference type="EMBL" id="JAYWIO010000002">
    <property type="protein sequence ID" value="KAK7283464.1"/>
    <property type="molecule type" value="Genomic_DNA"/>
</dbReference>
<accession>A0AAN9IP23</accession>
<feature type="transmembrane region" description="Helical" evidence="1">
    <location>
        <begin position="39"/>
        <end position="62"/>
    </location>
</feature>
<feature type="chain" id="PRO_5042999414" description="Secreted protein" evidence="2">
    <location>
        <begin position="24"/>
        <end position="68"/>
    </location>
</feature>
<feature type="signal peptide" evidence="2">
    <location>
        <begin position="1"/>
        <end position="23"/>
    </location>
</feature>
<keyword evidence="1" id="KW-0812">Transmembrane</keyword>
<evidence type="ECO:0000256" key="2">
    <source>
        <dbReference type="SAM" id="SignalP"/>
    </source>
</evidence>
<evidence type="ECO:0008006" key="5">
    <source>
        <dbReference type="Google" id="ProtNLM"/>
    </source>
</evidence>
<keyword evidence="1" id="KW-0472">Membrane</keyword>
<keyword evidence="1" id="KW-1133">Transmembrane helix</keyword>
<dbReference type="AlphaFoldDB" id="A0AAN9IP23"/>
<sequence>MQHDRRVCPALYLLLVYFGGAKSSELCGSGFQVSYVPSYLIHFTPIIKFNSTLTLHLILFLLSIEFLE</sequence>